<evidence type="ECO:0000313" key="2">
    <source>
        <dbReference type="Proteomes" id="UP001374535"/>
    </source>
</evidence>
<protein>
    <submittedName>
        <fullName evidence="1">Uncharacterized protein</fullName>
    </submittedName>
</protein>
<gene>
    <name evidence="1" type="ORF">V8G54_033184</name>
</gene>
<reference evidence="1 2" key="1">
    <citation type="journal article" date="2023" name="Life. Sci Alliance">
        <title>Evolutionary insights into 3D genome organization and epigenetic landscape of Vigna mungo.</title>
        <authorList>
            <person name="Junaid A."/>
            <person name="Singh B."/>
            <person name="Bhatia S."/>
        </authorList>
    </citation>
    <scope>NUCLEOTIDE SEQUENCE [LARGE SCALE GENOMIC DNA]</scope>
    <source>
        <strain evidence="1">Urdbean</strain>
    </source>
</reference>
<dbReference type="EMBL" id="CP144691">
    <property type="protein sequence ID" value="WVY94096.1"/>
    <property type="molecule type" value="Genomic_DNA"/>
</dbReference>
<dbReference type="Proteomes" id="UP001374535">
    <property type="component" value="Chromosome 10"/>
</dbReference>
<keyword evidence="2" id="KW-1185">Reference proteome</keyword>
<proteinExistence type="predicted"/>
<name>A0AAQ3MMS3_VIGMU</name>
<organism evidence="1 2">
    <name type="scientific">Vigna mungo</name>
    <name type="common">Black gram</name>
    <name type="synonym">Phaseolus mungo</name>
    <dbReference type="NCBI Taxonomy" id="3915"/>
    <lineage>
        <taxon>Eukaryota</taxon>
        <taxon>Viridiplantae</taxon>
        <taxon>Streptophyta</taxon>
        <taxon>Embryophyta</taxon>
        <taxon>Tracheophyta</taxon>
        <taxon>Spermatophyta</taxon>
        <taxon>Magnoliopsida</taxon>
        <taxon>eudicotyledons</taxon>
        <taxon>Gunneridae</taxon>
        <taxon>Pentapetalae</taxon>
        <taxon>rosids</taxon>
        <taxon>fabids</taxon>
        <taxon>Fabales</taxon>
        <taxon>Fabaceae</taxon>
        <taxon>Papilionoideae</taxon>
        <taxon>50 kb inversion clade</taxon>
        <taxon>NPAAA clade</taxon>
        <taxon>indigoferoid/millettioid clade</taxon>
        <taxon>Phaseoleae</taxon>
        <taxon>Vigna</taxon>
    </lineage>
</organism>
<dbReference type="AlphaFoldDB" id="A0AAQ3MMS3"/>
<sequence length="126" mass="14439">MRTKTPLRRTCNAIASKILRPPSLMNTCFRNMPRRQNKLSNASVASTVSIGDEFPNSMISFSYRWETSSSATFADTTNVDSEKPKDFKMVSTKAKRYELVLLYSHIRSSFHQPFTVPFNHKNSIIQ</sequence>
<evidence type="ECO:0000313" key="1">
    <source>
        <dbReference type="EMBL" id="WVY94096.1"/>
    </source>
</evidence>
<accession>A0AAQ3MMS3</accession>